<evidence type="ECO:0000313" key="3">
    <source>
        <dbReference type="Proteomes" id="UP000054270"/>
    </source>
</evidence>
<accession>A0A0D2PNZ7</accession>
<dbReference type="AlphaFoldDB" id="A0A0D2PNZ7"/>
<feature type="compositionally biased region" description="Low complexity" evidence="1">
    <location>
        <begin position="55"/>
        <end position="67"/>
    </location>
</feature>
<organism evidence="2 3">
    <name type="scientific">Hypholoma sublateritium (strain FD-334 SS-4)</name>
    <dbReference type="NCBI Taxonomy" id="945553"/>
    <lineage>
        <taxon>Eukaryota</taxon>
        <taxon>Fungi</taxon>
        <taxon>Dikarya</taxon>
        <taxon>Basidiomycota</taxon>
        <taxon>Agaricomycotina</taxon>
        <taxon>Agaricomycetes</taxon>
        <taxon>Agaricomycetidae</taxon>
        <taxon>Agaricales</taxon>
        <taxon>Agaricineae</taxon>
        <taxon>Strophariaceae</taxon>
        <taxon>Hypholoma</taxon>
    </lineage>
</organism>
<gene>
    <name evidence="2" type="ORF">HYPSUDRAFT_216170</name>
</gene>
<feature type="region of interest" description="Disordered" evidence="1">
    <location>
        <begin position="31"/>
        <end position="70"/>
    </location>
</feature>
<reference evidence="3" key="1">
    <citation type="submission" date="2014-04" db="EMBL/GenBank/DDBJ databases">
        <title>Evolutionary Origins and Diversification of the Mycorrhizal Mutualists.</title>
        <authorList>
            <consortium name="DOE Joint Genome Institute"/>
            <consortium name="Mycorrhizal Genomics Consortium"/>
            <person name="Kohler A."/>
            <person name="Kuo A."/>
            <person name="Nagy L.G."/>
            <person name="Floudas D."/>
            <person name="Copeland A."/>
            <person name="Barry K.W."/>
            <person name="Cichocki N."/>
            <person name="Veneault-Fourrey C."/>
            <person name="LaButti K."/>
            <person name="Lindquist E.A."/>
            <person name="Lipzen A."/>
            <person name="Lundell T."/>
            <person name="Morin E."/>
            <person name="Murat C."/>
            <person name="Riley R."/>
            <person name="Ohm R."/>
            <person name="Sun H."/>
            <person name="Tunlid A."/>
            <person name="Henrissat B."/>
            <person name="Grigoriev I.V."/>
            <person name="Hibbett D.S."/>
            <person name="Martin F."/>
        </authorList>
    </citation>
    <scope>NUCLEOTIDE SEQUENCE [LARGE SCALE GENOMIC DNA]</scope>
    <source>
        <strain evidence="3">FD-334 SS-4</strain>
    </source>
</reference>
<sequence>MAEAATQPASGRGPAHASSIRLCPASLCDPHALPHTARPPARRTHARPRPRPRPRAGGPPQDPAGARSSVCRRGVAHLRNFIFWGAAARRLPRAQCVGASSSKSVRIAPPPSLPISAFINSVNYMLEEYSLYVAHLCFPDMFSGSER</sequence>
<keyword evidence="3" id="KW-1185">Reference proteome</keyword>
<proteinExistence type="predicted"/>
<name>A0A0D2PNZ7_HYPSF</name>
<feature type="compositionally biased region" description="Basic residues" evidence="1">
    <location>
        <begin position="40"/>
        <end position="54"/>
    </location>
</feature>
<protein>
    <submittedName>
        <fullName evidence="2">Uncharacterized protein</fullName>
    </submittedName>
</protein>
<evidence type="ECO:0000313" key="2">
    <source>
        <dbReference type="EMBL" id="KJA21615.1"/>
    </source>
</evidence>
<dbReference type="EMBL" id="KN817556">
    <property type="protein sequence ID" value="KJA21615.1"/>
    <property type="molecule type" value="Genomic_DNA"/>
</dbReference>
<evidence type="ECO:0000256" key="1">
    <source>
        <dbReference type="SAM" id="MobiDB-lite"/>
    </source>
</evidence>
<dbReference type="Proteomes" id="UP000054270">
    <property type="component" value="Unassembled WGS sequence"/>
</dbReference>